<dbReference type="Gene3D" id="3.90.400.10">
    <property type="entry name" value="Oligo-1,6-glucosidase, Domain 2"/>
    <property type="match status" value="1"/>
</dbReference>
<sequence>MTGENSWWRGGVIYQIYPRSYADANHDGVGDLKGITEKLDYVASLNVDAIWLSPFFKSPMKDFGYDVSDYRAVDPIFGDVDDFKVMLDKAHGLGIKIIIDQVISHTSDQHAWFGDSRQGAGNAKSDWYIWRDAKPDGTPPNNWMSIFGGSAWEWDGQRKQYFMHNFLRTQPDLNLHNPEVQDAVLSDMRFWLELGVDGFRLDTANFYMHDPEFRDNPARDMTTFDAGVGGPADNPYFFQQHVYDKDHPDNIAFLGRIRALMDEYGVTTTVGEVGSDNPNTAVDYTQGSDRLHMTYSFDFLNDVTSAAHIRQTIERMERMIGSGWACWALSNHDFKRVVSRWAGYGGDETTRANLFNLLLMTLRGSVSLYQGEELGLPQPALEQHELVDPYDIMMYPNHVGRDGCRTPMVWDSGAAHGGFSTDAPWLPVKPEHAARAVDTQAAPDSVLNKTRALIGWRKHQPALMVGSIELVEGPDDAVIFVRECDDQRLWVALNFGSQPIQLNPPAGARIVRESFLSADEHSLGPLQGSIWSL</sequence>
<dbReference type="InterPro" id="IPR006047">
    <property type="entry name" value="GH13_cat_dom"/>
</dbReference>
<proteinExistence type="inferred from homology"/>
<dbReference type="FunFam" id="3.90.400.10:FF:000002">
    <property type="entry name" value="Sucrose isomerase"/>
    <property type="match status" value="1"/>
</dbReference>
<dbReference type="CDD" id="cd11330">
    <property type="entry name" value="AmyAc_OligoGlu"/>
    <property type="match status" value="1"/>
</dbReference>
<dbReference type="Pfam" id="PF00128">
    <property type="entry name" value="Alpha-amylase"/>
    <property type="match status" value="1"/>
</dbReference>
<keyword evidence="6" id="KW-1185">Reference proteome</keyword>
<dbReference type="EMBL" id="CP045871">
    <property type="protein sequence ID" value="QGG79567.1"/>
    <property type="molecule type" value="Genomic_DNA"/>
</dbReference>
<dbReference type="Gene3D" id="3.20.20.80">
    <property type="entry name" value="Glycosidases"/>
    <property type="match status" value="2"/>
</dbReference>
<keyword evidence="2" id="KW-0378">Hydrolase</keyword>
<dbReference type="SMART" id="SM00642">
    <property type="entry name" value="Aamy"/>
    <property type="match status" value="1"/>
</dbReference>
<dbReference type="KEGG" id="llp:GH975_02880"/>
<reference evidence="5 6" key="1">
    <citation type="submission" date="2019-11" db="EMBL/GenBank/DDBJ databases">
        <authorList>
            <person name="Khan S.A."/>
            <person name="Jeon C.O."/>
            <person name="Chun B.H."/>
        </authorList>
    </citation>
    <scope>NUCLEOTIDE SEQUENCE [LARGE SCALE GENOMIC DNA]</scope>
    <source>
        <strain evidence="5 6">IMCC 1097</strain>
    </source>
</reference>
<dbReference type="SUPFAM" id="SSF51445">
    <property type="entry name" value="(Trans)glycosidases"/>
    <property type="match status" value="1"/>
</dbReference>
<protein>
    <submittedName>
        <fullName evidence="5">Alpha-glucosidase</fullName>
    </submittedName>
</protein>
<accession>A0A5Q2QC54</accession>
<dbReference type="Proteomes" id="UP000388235">
    <property type="component" value="Chromosome"/>
</dbReference>
<feature type="domain" description="Glycosyl hydrolase family 13 catalytic" evidence="4">
    <location>
        <begin position="15"/>
        <end position="405"/>
    </location>
</feature>
<dbReference type="OrthoDB" id="9805159at2"/>
<evidence type="ECO:0000256" key="1">
    <source>
        <dbReference type="ARBA" id="ARBA00008061"/>
    </source>
</evidence>
<dbReference type="SUPFAM" id="SSF51011">
    <property type="entry name" value="Glycosyl hydrolase domain"/>
    <property type="match status" value="1"/>
</dbReference>
<evidence type="ECO:0000259" key="4">
    <source>
        <dbReference type="SMART" id="SM00642"/>
    </source>
</evidence>
<dbReference type="GO" id="GO:0004556">
    <property type="term" value="F:alpha-amylase activity"/>
    <property type="evidence" value="ECO:0007669"/>
    <property type="project" value="TreeGrafter"/>
</dbReference>
<dbReference type="AlphaFoldDB" id="A0A5Q2QC54"/>
<evidence type="ECO:0000313" key="6">
    <source>
        <dbReference type="Proteomes" id="UP000388235"/>
    </source>
</evidence>
<dbReference type="InterPro" id="IPR017853">
    <property type="entry name" value="GH"/>
</dbReference>
<dbReference type="InterPro" id="IPR045857">
    <property type="entry name" value="O16G_dom_2"/>
</dbReference>
<organism evidence="5 6">
    <name type="scientific">Litorivicinus lipolyticus</name>
    <dbReference type="NCBI Taxonomy" id="418701"/>
    <lineage>
        <taxon>Bacteria</taxon>
        <taxon>Pseudomonadati</taxon>
        <taxon>Pseudomonadota</taxon>
        <taxon>Gammaproteobacteria</taxon>
        <taxon>Oceanospirillales</taxon>
        <taxon>Litorivicinaceae</taxon>
        <taxon>Litorivicinus</taxon>
    </lineage>
</organism>
<gene>
    <name evidence="5" type="ORF">GH975_02880</name>
</gene>
<dbReference type="PANTHER" id="PTHR10357">
    <property type="entry name" value="ALPHA-AMYLASE FAMILY MEMBER"/>
    <property type="match status" value="1"/>
</dbReference>
<dbReference type="PANTHER" id="PTHR10357:SF179">
    <property type="entry name" value="NEUTRAL AND BASIC AMINO ACID TRANSPORT PROTEIN RBAT"/>
    <property type="match status" value="1"/>
</dbReference>
<evidence type="ECO:0000256" key="2">
    <source>
        <dbReference type="ARBA" id="ARBA00022801"/>
    </source>
</evidence>
<comment type="similarity">
    <text evidence="1">Belongs to the glycosyl hydrolase 13 family.</text>
</comment>
<name>A0A5Q2QC54_9GAMM</name>
<keyword evidence="3" id="KW-0326">Glycosidase</keyword>
<dbReference type="GO" id="GO:0009313">
    <property type="term" value="P:oligosaccharide catabolic process"/>
    <property type="evidence" value="ECO:0007669"/>
    <property type="project" value="TreeGrafter"/>
</dbReference>
<evidence type="ECO:0000256" key="3">
    <source>
        <dbReference type="ARBA" id="ARBA00023295"/>
    </source>
</evidence>
<evidence type="ECO:0000313" key="5">
    <source>
        <dbReference type="EMBL" id="QGG79567.1"/>
    </source>
</evidence>
<dbReference type="RefSeq" id="WP_153713071.1">
    <property type="nucleotide sequence ID" value="NZ_CP045871.1"/>
</dbReference>